<accession>A0A0A8ZQ86</accession>
<dbReference type="AlphaFoldDB" id="A0A0A8ZQ86"/>
<reference evidence="1" key="2">
    <citation type="journal article" date="2015" name="Data Brief">
        <title>Shoot transcriptome of the giant reed, Arundo donax.</title>
        <authorList>
            <person name="Barrero R.A."/>
            <person name="Guerrero F.D."/>
            <person name="Moolhuijzen P."/>
            <person name="Goolsby J.A."/>
            <person name="Tidwell J."/>
            <person name="Bellgard S.E."/>
            <person name="Bellgard M.I."/>
        </authorList>
    </citation>
    <scope>NUCLEOTIDE SEQUENCE</scope>
    <source>
        <tissue evidence="1">Shoot tissue taken approximately 20 cm above the soil surface</tissue>
    </source>
</reference>
<evidence type="ECO:0000313" key="1">
    <source>
        <dbReference type="EMBL" id="JAD36992.1"/>
    </source>
</evidence>
<proteinExistence type="predicted"/>
<name>A0A0A8ZQ86_ARUDO</name>
<sequence>MYDRIHNNLATKAQMPGRTERTFGWFGAMVVAQLTRVQTLGTNPVCLIRNFFWLPPECVRARGSLDSMTNSVCLIRDFFQLPPGCVRVCGGV</sequence>
<organism evidence="1">
    <name type="scientific">Arundo donax</name>
    <name type="common">Giant reed</name>
    <name type="synonym">Donax arundinaceus</name>
    <dbReference type="NCBI Taxonomy" id="35708"/>
    <lineage>
        <taxon>Eukaryota</taxon>
        <taxon>Viridiplantae</taxon>
        <taxon>Streptophyta</taxon>
        <taxon>Embryophyta</taxon>
        <taxon>Tracheophyta</taxon>
        <taxon>Spermatophyta</taxon>
        <taxon>Magnoliopsida</taxon>
        <taxon>Liliopsida</taxon>
        <taxon>Poales</taxon>
        <taxon>Poaceae</taxon>
        <taxon>PACMAD clade</taxon>
        <taxon>Arundinoideae</taxon>
        <taxon>Arundineae</taxon>
        <taxon>Arundo</taxon>
    </lineage>
</organism>
<protein>
    <submittedName>
        <fullName evidence="1">Uncharacterized protein</fullName>
    </submittedName>
</protein>
<reference evidence="1" key="1">
    <citation type="submission" date="2014-09" db="EMBL/GenBank/DDBJ databases">
        <authorList>
            <person name="Magalhaes I.L.F."/>
            <person name="Oliveira U."/>
            <person name="Santos F.R."/>
            <person name="Vidigal T.H.D.A."/>
            <person name="Brescovit A.D."/>
            <person name="Santos A.J."/>
        </authorList>
    </citation>
    <scope>NUCLEOTIDE SEQUENCE</scope>
    <source>
        <tissue evidence="1">Shoot tissue taken approximately 20 cm above the soil surface</tissue>
    </source>
</reference>
<dbReference type="EMBL" id="GBRH01260903">
    <property type="protein sequence ID" value="JAD36992.1"/>
    <property type="molecule type" value="Transcribed_RNA"/>
</dbReference>